<feature type="region of interest" description="Disordered" evidence="1">
    <location>
        <begin position="86"/>
        <end position="163"/>
    </location>
</feature>
<dbReference type="AlphaFoldDB" id="A0AAW2D985"/>
<sequence length="163" mass="18576">MGRLHHQDAEGVPGPWAVILCHTVSMKALVRPTISEEQEAFILKVTEIPLEEWRCRDLITPNALHVYCGGPVPTEEARRLSNLSRQEMESAKLRAQIRAAAARKRKRERGKRGRPRPSKRPSIRARQRERVTMLEIVQQRNRPSPLRITRQSSLLPNTGPAKG</sequence>
<gene>
    <name evidence="2" type="ORF">SO802_013416</name>
</gene>
<protein>
    <submittedName>
        <fullName evidence="2">Uncharacterized protein</fullName>
    </submittedName>
</protein>
<proteinExistence type="predicted"/>
<dbReference type="Proteomes" id="UP001459277">
    <property type="component" value="Unassembled WGS sequence"/>
</dbReference>
<keyword evidence="3" id="KW-1185">Reference proteome</keyword>
<evidence type="ECO:0000256" key="1">
    <source>
        <dbReference type="SAM" id="MobiDB-lite"/>
    </source>
</evidence>
<evidence type="ECO:0000313" key="3">
    <source>
        <dbReference type="Proteomes" id="UP001459277"/>
    </source>
</evidence>
<name>A0AAW2D985_9ROSI</name>
<feature type="compositionally biased region" description="Basic residues" evidence="1">
    <location>
        <begin position="101"/>
        <end position="125"/>
    </location>
</feature>
<dbReference type="EMBL" id="JAZDWU010000004">
    <property type="protein sequence ID" value="KAL0005855.1"/>
    <property type="molecule type" value="Genomic_DNA"/>
</dbReference>
<organism evidence="2 3">
    <name type="scientific">Lithocarpus litseifolius</name>
    <dbReference type="NCBI Taxonomy" id="425828"/>
    <lineage>
        <taxon>Eukaryota</taxon>
        <taxon>Viridiplantae</taxon>
        <taxon>Streptophyta</taxon>
        <taxon>Embryophyta</taxon>
        <taxon>Tracheophyta</taxon>
        <taxon>Spermatophyta</taxon>
        <taxon>Magnoliopsida</taxon>
        <taxon>eudicotyledons</taxon>
        <taxon>Gunneridae</taxon>
        <taxon>Pentapetalae</taxon>
        <taxon>rosids</taxon>
        <taxon>fabids</taxon>
        <taxon>Fagales</taxon>
        <taxon>Fagaceae</taxon>
        <taxon>Lithocarpus</taxon>
    </lineage>
</organism>
<comment type="caution">
    <text evidence="2">The sequence shown here is derived from an EMBL/GenBank/DDBJ whole genome shotgun (WGS) entry which is preliminary data.</text>
</comment>
<evidence type="ECO:0000313" key="2">
    <source>
        <dbReference type="EMBL" id="KAL0005855.1"/>
    </source>
</evidence>
<reference evidence="2 3" key="1">
    <citation type="submission" date="2024-01" db="EMBL/GenBank/DDBJ databases">
        <title>A telomere-to-telomere, gap-free genome of sweet tea (Lithocarpus litseifolius).</title>
        <authorList>
            <person name="Zhou J."/>
        </authorList>
    </citation>
    <scope>NUCLEOTIDE SEQUENCE [LARGE SCALE GENOMIC DNA]</scope>
    <source>
        <strain evidence="2">Zhou-2022a</strain>
        <tissue evidence="2">Leaf</tissue>
    </source>
</reference>
<accession>A0AAW2D985</accession>